<sequence length="153" mass="17195">MIKLRCKKLFRSNSKVASTNAAASDAKLGGEIKWELRPGGMLVQKRECAENDGDSIITLRVSTVTQCHHISIQPTSSFGELKMILAMVTGLEQKEQRLLYKGKEREDCEYLHMVGVKDKDKVLLFQDPAIKERKLATSERVQVIGSTYHTICV</sequence>
<dbReference type="EMBL" id="JAWPEI010000011">
    <property type="protein sequence ID" value="KAK4712644.1"/>
    <property type="molecule type" value="Genomic_DNA"/>
</dbReference>
<keyword evidence="3" id="KW-1185">Reference proteome</keyword>
<dbReference type="InterPro" id="IPR029071">
    <property type="entry name" value="Ubiquitin-like_domsf"/>
</dbReference>
<gene>
    <name evidence="2" type="ORF">R3W88_007157</name>
</gene>
<dbReference type="Pfam" id="PF00240">
    <property type="entry name" value="ubiquitin"/>
    <property type="match status" value="1"/>
</dbReference>
<reference evidence="2 3" key="1">
    <citation type="submission" date="2023-10" db="EMBL/GenBank/DDBJ databases">
        <title>Genome-Wide Identification Analysis in wild type Solanum Pinnatisectum Reveals Some Genes Defensing Phytophthora Infestans.</title>
        <authorList>
            <person name="Sun C."/>
        </authorList>
    </citation>
    <scope>NUCLEOTIDE SEQUENCE [LARGE SCALE GENOMIC DNA]</scope>
    <source>
        <strain evidence="2">LQN</strain>
        <tissue evidence="2">Leaf</tissue>
    </source>
</reference>
<accession>A0AAV9KH15</accession>
<dbReference type="Proteomes" id="UP001311915">
    <property type="component" value="Unassembled WGS sequence"/>
</dbReference>
<dbReference type="Gene3D" id="3.10.20.90">
    <property type="entry name" value="Phosphatidylinositol 3-kinase Catalytic Subunit, Chain A, domain 1"/>
    <property type="match status" value="1"/>
</dbReference>
<organism evidence="2 3">
    <name type="scientific">Solanum pinnatisectum</name>
    <name type="common">tansyleaf nightshade</name>
    <dbReference type="NCBI Taxonomy" id="50273"/>
    <lineage>
        <taxon>Eukaryota</taxon>
        <taxon>Viridiplantae</taxon>
        <taxon>Streptophyta</taxon>
        <taxon>Embryophyta</taxon>
        <taxon>Tracheophyta</taxon>
        <taxon>Spermatophyta</taxon>
        <taxon>Magnoliopsida</taxon>
        <taxon>eudicotyledons</taxon>
        <taxon>Gunneridae</taxon>
        <taxon>Pentapetalae</taxon>
        <taxon>asterids</taxon>
        <taxon>lamiids</taxon>
        <taxon>Solanales</taxon>
        <taxon>Solanaceae</taxon>
        <taxon>Solanoideae</taxon>
        <taxon>Solaneae</taxon>
        <taxon>Solanum</taxon>
    </lineage>
</organism>
<dbReference type="PROSITE" id="PS50053">
    <property type="entry name" value="UBIQUITIN_2"/>
    <property type="match status" value="1"/>
</dbReference>
<evidence type="ECO:0000313" key="2">
    <source>
        <dbReference type="EMBL" id="KAK4712644.1"/>
    </source>
</evidence>
<proteinExistence type="predicted"/>
<evidence type="ECO:0000313" key="3">
    <source>
        <dbReference type="Proteomes" id="UP001311915"/>
    </source>
</evidence>
<comment type="caution">
    <text evidence="2">The sequence shown here is derived from an EMBL/GenBank/DDBJ whole genome shotgun (WGS) entry which is preliminary data.</text>
</comment>
<dbReference type="AlphaFoldDB" id="A0AAV9KH15"/>
<name>A0AAV9KH15_9SOLN</name>
<dbReference type="SUPFAM" id="SSF54236">
    <property type="entry name" value="Ubiquitin-like"/>
    <property type="match status" value="1"/>
</dbReference>
<dbReference type="PANTHER" id="PTHR47376">
    <property type="entry name" value="OS02G0597700 PROTEIN"/>
    <property type="match status" value="1"/>
</dbReference>
<protein>
    <recommendedName>
        <fullName evidence="1">Ubiquitin-like domain-containing protein</fullName>
    </recommendedName>
</protein>
<dbReference type="InterPro" id="IPR000626">
    <property type="entry name" value="Ubiquitin-like_dom"/>
</dbReference>
<evidence type="ECO:0000259" key="1">
    <source>
        <dbReference type="PROSITE" id="PS50053"/>
    </source>
</evidence>
<feature type="domain" description="Ubiquitin-like" evidence="1">
    <location>
        <begin position="57"/>
        <end position="124"/>
    </location>
</feature>